<dbReference type="NCBIfam" id="TIGR01595">
    <property type="entry name" value="cas_CT1132"/>
    <property type="match status" value="1"/>
</dbReference>
<gene>
    <name evidence="2" type="ORF">GA0070623_5982</name>
</gene>
<feature type="region of interest" description="Disordered" evidence="1">
    <location>
        <begin position="19"/>
        <end position="44"/>
    </location>
</feature>
<proteinExistence type="predicted"/>
<accession>A0A109IFW7</accession>
<evidence type="ECO:0000313" key="3">
    <source>
        <dbReference type="Proteomes" id="UP000198226"/>
    </source>
</evidence>
<evidence type="ECO:0000256" key="1">
    <source>
        <dbReference type="SAM" id="MobiDB-lite"/>
    </source>
</evidence>
<keyword evidence="3" id="KW-1185">Reference proteome</keyword>
<sequence length="296" mass="32146">MSAAHLDPTRRHDAVLLFDVSDGNPNGDPDAGNQPRTDDESGQGLVTDVAIKRKIRDTVSLLRGDDPRYGIFVEAGHALNTRIEGAFAAHPPKISNKPTPAESAAAQQWLCQHYFDIRMFGAVLSTGKSGGAGQVRGPLQLTFARSIDAIVPTDHTITRVTQTRQDDIDKGERTEIGSKWTVPYGLYRAHLFYSAPRAAKTGVTSDDLAALWQAVTVMFDHDRAASRGEMKLCGLYVFSHPDAFGAAPSAALTQRITVTRTNDDKAPRAHTDYTRSIDEAGLPGGIELTKLVDLWP</sequence>
<protein>
    <submittedName>
        <fullName evidence="2">CRISPR-associated protein, Csd2 family</fullName>
    </submittedName>
</protein>
<name>A0A109IFW7_9ACTN</name>
<organism evidence="2 3">
    <name type="scientific">Micromonospora rifamycinica</name>
    <dbReference type="NCBI Taxonomy" id="291594"/>
    <lineage>
        <taxon>Bacteria</taxon>
        <taxon>Bacillati</taxon>
        <taxon>Actinomycetota</taxon>
        <taxon>Actinomycetes</taxon>
        <taxon>Micromonosporales</taxon>
        <taxon>Micromonosporaceae</taxon>
        <taxon>Micromonospora</taxon>
    </lineage>
</organism>
<dbReference type="Proteomes" id="UP000198226">
    <property type="component" value="Chromosome I"/>
</dbReference>
<dbReference type="InterPro" id="IPR013418">
    <property type="entry name" value="CRISPR-assoc_prot_Cas7/Csd2"/>
</dbReference>
<dbReference type="InterPro" id="IPR006482">
    <property type="entry name" value="Cas7_Csh2/Csh2"/>
</dbReference>
<dbReference type="OrthoDB" id="9776792at2"/>
<dbReference type="AlphaFoldDB" id="A0A109IFW7"/>
<dbReference type="Pfam" id="PF05107">
    <property type="entry name" value="Cas_Cas7"/>
    <property type="match status" value="1"/>
</dbReference>
<dbReference type="NCBIfam" id="TIGR02589">
    <property type="entry name" value="cas_Csd2"/>
    <property type="match status" value="1"/>
</dbReference>
<reference evidence="3" key="1">
    <citation type="submission" date="2016-06" db="EMBL/GenBank/DDBJ databases">
        <authorList>
            <person name="Varghese N."/>
            <person name="Submissions Spin"/>
        </authorList>
    </citation>
    <scope>NUCLEOTIDE SEQUENCE [LARGE SCALE GENOMIC DNA]</scope>
    <source>
        <strain evidence="3">DSM 44983</strain>
    </source>
</reference>
<dbReference type="EMBL" id="LT607752">
    <property type="protein sequence ID" value="SCG81598.1"/>
    <property type="molecule type" value="Genomic_DNA"/>
</dbReference>
<dbReference type="GO" id="GO:0043571">
    <property type="term" value="P:maintenance of CRISPR repeat elements"/>
    <property type="evidence" value="ECO:0007669"/>
    <property type="project" value="InterPro"/>
</dbReference>
<evidence type="ECO:0000313" key="2">
    <source>
        <dbReference type="EMBL" id="SCG81598.1"/>
    </source>
</evidence>
<dbReference type="RefSeq" id="WP_067314641.1">
    <property type="nucleotide sequence ID" value="NZ_LRMV01000218.1"/>
</dbReference>